<dbReference type="InterPro" id="IPR050951">
    <property type="entry name" value="Retrovirus_Pol_polyprotein"/>
</dbReference>
<reference evidence="1" key="1">
    <citation type="journal article" date="2016" name="Nat. Genet.">
        <title>The genome sequences of Arachis duranensis and Arachis ipaensis, the diploid ancestors of cultivated peanut.</title>
        <authorList>
            <person name="Bertioli D.J."/>
            <person name="Cannon S.B."/>
            <person name="Froenicke L."/>
            <person name="Huang G."/>
            <person name="Farmer A.D."/>
            <person name="Cannon E.K."/>
            <person name="Liu X."/>
            <person name="Gao D."/>
            <person name="Clevenger J."/>
            <person name="Dash S."/>
            <person name="Ren L."/>
            <person name="Moretzsohn M.C."/>
            <person name="Shirasawa K."/>
            <person name="Huang W."/>
            <person name="Vidigal B."/>
            <person name="Abernathy B."/>
            <person name="Chu Y."/>
            <person name="Niederhuth C.E."/>
            <person name="Umale P."/>
            <person name="Araujo A.C."/>
            <person name="Kozik A."/>
            <person name="Kim K.D."/>
            <person name="Burow M.D."/>
            <person name="Varshney R.K."/>
            <person name="Wang X."/>
            <person name="Zhang X."/>
            <person name="Barkley N."/>
            <person name="Guimaraes P.M."/>
            <person name="Isobe S."/>
            <person name="Guo B."/>
            <person name="Liao B."/>
            <person name="Stalker H.T."/>
            <person name="Schmitz R.J."/>
            <person name="Scheffler B.E."/>
            <person name="Leal-Bertioli S.C."/>
            <person name="Xun X."/>
            <person name="Jackson S.A."/>
            <person name="Michelmore R."/>
            <person name="Ozias-Akins P."/>
        </authorList>
    </citation>
    <scope>NUCLEOTIDE SEQUENCE [LARGE SCALE GENOMIC DNA]</scope>
    <source>
        <strain evidence="1">cv. V14167</strain>
    </source>
</reference>
<keyword evidence="1" id="KW-1185">Reference proteome</keyword>
<dbReference type="PANTHER" id="PTHR37984:SF5">
    <property type="entry name" value="PROTEIN NYNRIN-LIKE"/>
    <property type="match status" value="1"/>
</dbReference>
<dbReference type="AlphaFoldDB" id="A0A6P4C6H0"/>
<dbReference type="Gene3D" id="3.30.70.270">
    <property type="match status" value="1"/>
</dbReference>
<organism evidence="1 2">
    <name type="scientific">Arachis duranensis</name>
    <name type="common">Wild peanut</name>
    <dbReference type="NCBI Taxonomy" id="130453"/>
    <lineage>
        <taxon>Eukaryota</taxon>
        <taxon>Viridiplantae</taxon>
        <taxon>Streptophyta</taxon>
        <taxon>Embryophyta</taxon>
        <taxon>Tracheophyta</taxon>
        <taxon>Spermatophyta</taxon>
        <taxon>Magnoliopsida</taxon>
        <taxon>eudicotyledons</taxon>
        <taxon>Gunneridae</taxon>
        <taxon>Pentapetalae</taxon>
        <taxon>rosids</taxon>
        <taxon>fabids</taxon>
        <taxon>Fabales</taxon>
        <taxon>Fabaceae</taxon>
        <taxon>Papilionoideae</taxon>
        <taxon>50 kb inversion clade</taxon>
        <taxon>dalbergioids sensu lato</taxon>
        <taxon>Dalbergieae</taxon>
        <taxon>Pterocarpus clade</taxon>
        <taxon>Arachis</taxon>
    </lineage>
</organism>
<evidence type="ECO:0000313" key="2">
    <source>
        <dbReference type="RefSeq" id="XP_015945297.1"/>
    </source>
</evidence>
<dbReference type="GeneID" id="107470405"/>
<sequence>MSLLPSFLHFSAFKLDAFSGTYSFEIDGRIVSFNLDEALKHPPEDHSIFHSVDPAKVDVISSLPYPSSVREVHSFLGHAGFYWRFIKDFIKVALPLSRLLQKDVEFELSADCVEAFDKLKITLTQAPIVRGPD</sequence>
<dbReference type="InterPro" id="IPR043502">
    <property type="entry name" value="DNA/RNA_pol_sf"/>
</dbReference>
<name>A0A6P4C6H0_ARADU</name>
<dbReference type="KEGG" id="adu:107470405"/>
<dbReference type="InterPro" id="IPR043128">
    <property type="entry name" value="Rev_trsase/Diguanyl_cyclase"/>
</dbReference>
<evidence type="ECO:0000313" key="1">
    <source>
        <dbReference type="Proteomes" id="UP000515211"/>
    </source>
</evidence>
<dbReference type="SUPFAM" id="SSF56672">
    <property type="entry name" value="DNA/RNA polymerases"/>
    <property type="match status" value="1"/>
</dbReference>
<protein>
    <submittedName>
        <fullName evidence="2">Uncharacterized mitochondrial protein AtMg00860-like</fullName>
    </submittedName>
</protein>
<gene>
    <name evidence="2" type="primary">LOC107470405</name>
</gene>
<dbReference type="RefSeq" id="XP_015945297.1">
    <property type="nucleotide sequence ID" value="XM_016089811.1"/>
</dbReference>
<dbReference type="FunFam" id="3.30.70.270:FF:000020">
    <property type="entry name" value="Transposon Tf2-6 polyprotein-like Protein"/>
    <property type="match status" value="1"/>
</dbReference>
<proteinExistence type="predicted"/>
<accession>A0A6P4C6H0</accession>
<reference evidence="2" key="2">
    <citation type="submission" date="2025-08" db="UniProtKB">
        <authorList>
            <consortium name="RefSeq"/>
        </authorList>
    </citation>
    <scope>IDENTIFICATION</scope>
    <source>
        <tissue evidence="2">Whole plant</tissue>
    </source>
</reference>
<dbReference type="PANTHER" id="PTHR37984">
    <property type="entry name" value="PROTEIN CBG26694"/>
    <property type="match status" value="1"/>
</dbReference>
<dbReference type="Proteomes" id="UP000515211">
    <property type="component" value="Chromosome 10"/>
</dbReference>